<accession>A0A498QDM2</accession>
<feature type="region of interest" description="Disordered" evidence="1">
    <location>
        <begin position="82"/>
        <end position="210"/>
    </location>
</feature>
<dbReference type="EMBL" id="UPHP01000155">
    <property type="protein sequence ID" value="VBA44408.1"/>
    <property type="molecule type" value="Genomic_DNA"/>
</dbReference>
<evidence type="ECO:0000313" key="3">
    <source>
        <dbReference type="Proteomes" id="UP000273307"/>
    </source>
</evidence>
<evidence type="ECO:0000256" key="1">
    <source>
        <dbReference type="SAM" id="MobiDB-lite"/>
    </source>
</evidence>
<dbReference type="Proteomes" id="UP000273307">
    <property type="component" value="Unassembled WGS sequence"/>
</dbReference>
<dbReference type="AntiFam" id="ANF00178">
    <property type="entry name" value="Shadow ORF (opposite dhbF)"/>
</dbReference>
<feature type="compositionally biased region" description="Polar residues" evidence="1">
    <location>
        <begin position="146"/>
        <end position="156"/>
    </location>
</feature>
<protein>
    <submittedName>
        <fullName evidence="2">Uncharacterized protein</fullName>
    </submittedName>
</protein>
<feature type="compositionally biased region" description="Basic residues" evidence="1">
    <location>
        <begin position="173"/>
        <end position="184"/>
    </location>
</feature>
<reference evidence="2 3" key="1">
    <citation type="submission" date="2018-09" db="EMBL/GenBank/DDBJ databases">
        <authorList>
            <person name="Tagini F."/>
        </authorList>
    </citation>
    <scope>NUCLEOTIDE SEQUENCE [LARGE SCALE GENOMIC DNA]</scope>
    <source>
        <strain evidence="2 3">MK136</strain>
    </source>
</reference>
<sequence>MPLGDRKRRCSAVVLRTGTEEFVDSEELGDVLVGDRYALGHAGGAGSVDEVGDLIGGRCRQRRVRIAGDASIRDVDHRHVVSVQPVGKPGGGEGGDGRGVAEHEPDPGRGQCRVDRQVRRSRLEHRGHGDDGLSGPGQHQRHPGTRPNTVADQQVRQPVRRGVKFVIGDRPTRAAHRHRVRGARHLGGQRGRNRHRGQSGPPEHRAVAPPVQTLVFGVAEQVHRRQGRRGSVGHGHQEPL</sequence>
<evidence type="ECO:0000313" key="2">
    <source>
        <dbReference type="EMBL" id="VBA44408.1"/>
    </source>
</evidence>
<proteinExistence type="predicted"/>
<feature type="compositionally biased region" description="Basic and acidic residues" evidence="1">
    <location>
        <begin position="95"/>
        <end position="118"/>
    </location>
</feature>
<name>A0A498QDM2_9MYCO</name>
<organism evidence="2 3">
    <name type="scientific">Mycobacterium attenuatum</name>
    <dbReference type="NCBI Taxonomy" id="2341086"/>
    <lineage>
        <taxon>Bacteria</taxon>
        <taxon>Bacillati</taxon>
        <taxon>Actinomycetota</taxon>
        <taxon>Actinomycetes</taxon>
        <taxon>Mycobacteriales</taxon>
        <taxon>Mycobacteriaceae</taxon>
        <taxon>Mycobacterium</taxon>
    </lineage>
</organism>
<dbReference type="AlphaFoldDB" id="A0A498QDM2"/>
<keyword evidence="3" id="KW-1185">Reference proteome</keyword>
<gene>
    <name evidence="2" type="ORF">LAUMK136_05622</name>
</gene>
<feature type="region of interest" description="Disordered" evidence="1">
    <location>
        <begin position="221"/>
        <end position="240"/>
    </location>
</feature>